<name>A0A0J9EFA2_9RHOB</name>
<dbReference type="GO" id="GO:0003700">
    <property type="term" value="F:DNA-binding transcription factor activity"/>
    <property type="evidence" value="ECO:0007669"/>
    <property type="project" value="InterPro"/>
</dbReference>
<dbReference type="PATRIC" id="fig|1675527.3.peg.567"/>
<dbReference type="PANTHER" id="PTHR33154">
    <property type="entry name" value="TRANSCRIPTIONAL REGULATOR, ARSR FAMILY"/>
    <property type="match status" value="1"/>
</dbReference>
<evidence type="ECO:0000256" key="2">
    <source>
        <dbReference type="ARBA" id="ARBA00023125"/>
    </source>
</evidence>
<dbReference type="NCBIfam" id="NF033788">
    <property type="entry name" value="HTH_metalloreg"/>
    <property type="match status" value="1"/>
</dbReference>
<keyword evidence="2" id="KW-0238">DNA-binding</keyword>
<dbReference type="SMART" id="SM00418">
    <property type="entry name" value="HTH_ARSR"/>
    <property type="match status" value="1"/>
</dbReference>
<protein>
    <submittedName>
        <fullName evidence="5">Transcriptional regulator, ArsR family</fullName>
    </submittedName>
</protein>
<dbReference type="Pfam" id="PF12840">
    <property type="entry name" value="HTH_20"/>
    <property type="match status" value="1"/>
</dbReference>
<gene>
    <name evidence="5" type="ORF">AIOL_000512</name>
</gene>
<keyword evidence="3" id="KW-0804">Transcription</keyword>
<evidence type="ECO:0000313" key="5">
    <source>
        <dbReference type="EMBL" id="KMW60359.1"/>
    </source>
</evidence>
<dbReference type="CDD" id="cd00090">
    <property type="entry name" value="HTH_ARSR"/>
    <property type="match status" value="1"/>
</dbReference>
<dbReference type="OrthoDB" id="9790747at2"/>
<accession>A0A0J9EFA2</accession>
<dbReference type="InterPro" id="IPR011991">
    <property type="entry name" value="ArsR-like_HTH"/>
</dbReference>
<dbReference type="Proteomes" id="UP000037178">
    <property type="component" value="Unassembled WGS sequence"/>
</dbReference>
<dbReference type="InterPro" id="IPR036388">
    <property type="entry name" value="WH-like_DNA-bd_sf"/>
</dbReference>
<proteinExistence type="predicted"/>
<dbReference type="STRING" id="1675527.AIOL_000512"/>
<dbReference type="InterPro" id="IPR001845">
    <property type="entry name" value="HTH_ArsR_DNA-bd_dom"/>
</dbReference>
<evidence type="ECO:0000313" key="6">
    <source>
        <dbReference type="Proteomes" id="UP000037178"/>
    </source>
</evidence>
<dbReference type="SUPFAM" id="SSF46785">
    <property type="entry name" value="Winged helix' DNA-binding domain"/>
    <property type="match status" value="1"/>
</dbReference>
<comment type="caution">
    <text evidence="5">The sequence shown here is derived from an EMBL/GenBank/DDBJ whole genome shotgun (WGS) entry which is preliminary data.</text>
</comment>
<evidence type="ECO:0000256" key="3">
    <source>
        <dbReference type="ARBA" id="ARBA00023163"/>
    </source>
</evidence>
<organism evidence="5 6">
    <name type="scientific">Candidatus Rhodobacter oscarellae</name>
    <dbReference type="NCBI Taxonomy" id="1675527"/>
    <lineage>
        <taxon>Bacteria</taxon>
        <taxon>Pseudomonadati</taxon>
        <taxon>Pseudomonadota</taxon>
        <taxon>Alphaproteobacteria</taxon>
        <taxon>Rhodobacterales</taxon>
        <taxon>Rhodobacter group</taxon>
        <taxon>Rhodobacter</taxon>
    </lineage>
</organism>
<dbReference type="PANTHER" id="PTHR33154:SF33">
    <property type="entry name" value="TRANSCRIPTIONAL REPRESSOR SDPR"/>
    <property type="match status" value="1"/>
</dbReference>
<dbReference type="GO" id="GO:0003677">
    <property type="term" value="F:DNA binding"/>
    <property type="evidence" value="ECO:0007669"/>
    <property type="project" value="UniProtKB-KW"/>
</dbReference>
<keyword evidence="1" id="KW-0805">Transcription regulation</keyword>
<dbReference type="EMBL" id="LFTY01000001">
    <property type="protein sequence ID" value="KMW60359.1"/>
    <property type="molecule type" value="Genomic_DNA"/>
</dbReference>
<reference evidence="5 6" key="1">
    <citation type="submission" date="2015-06" db="EMBL/GenBank/DDBJ databases">
        <title>Draft genome sequence of an Alphaproteobacteria species associated to the Mediterranean sponge Oscarella lobularis.</title>
        <authorList>
            <person name="Jourda C."/>
            <person name="Santini S."/>
            <person name="Claverie J.-M."/>
        </authorList>
    </citation>
    <scope>NUCLEOTIDE SEQUENCE [LARGE SCALE GENOMIC DNA]</scope>
    <source>
        <strain evidence="5">IGS</strain>
    </source>
</reference>
<dbReference type="AlphaFoldDB" id="A0A0J9EFA2"/>
<keyword evidence="6" id="KW-1185">Reference proteome</keyword>
<dbReference type="InterPro" id="IPR036390">
    <property type="entry name" value="WH_DNA-bd_sf"/>
</dbReference>
<feature type="domain" description="HTH arsR-type" evidence="4">
    <location>
        <begin position="1"/>
        <end position="85"/>
    </location>
</feature>
<evidence type="ECO:0000259" key="4">
    <source>
        <dbReference type="PROSITE" id="PS50987"/>
    </source>
</evidence>
<dbReference type="PROSITE" id="PS50987">
    <property type="entry name" value="HTH_ARSR_2"/>
    <property type="match status" value="1"/>
</dbReference>
<dbReference type="Gene3D" id="1.10.10.10">
    <property type="entry name" value="Winged helix-like DNA-binding domain superfamily/Winged helix DNA-binding domain"/>
    <property type="match status" value="1"/>
</dbReference>
<evidence type="ECO:0000256" key="1">
    <source>
        <dbReference type="ARBA" id="ARBA00023015"/>
    </source>
</evidence>
<sequence>MQIAALADPTRRAILAELREAPCTVGRLAAGLPVSRPAVSQHLKVLSDAGLLAVEPHGTRRLYRLAPGGIDELRAYLDALWSDALSSFARRAEEVARIEGKDS</sequence>
<dbReference type="InterPro" id="IPR051081">
    <property type="entry name" value="HTH_MetalResp_TranReg"/>
</dbReference>